<accession>A0A226CYI1</accession>
<dbReference type="EMBL" id="LNIX01000049">
    <property type="protein sequence ID" value="OXA38013.1"/>
    <property type="molecule type" value="Genomic_DNA"/>
</dbReference>
<feature type="compositionally biased region" description="Low complexity" evidence="1">
    <location>
        <begin position="612"/>
        <end position="625"/>
    </location>
</feature>
<feature type="region of interest" description="Disordered" evidence="1">
    <location>
        <begin position="798"/>
        <end position="827"/>
    </location>
</feature>
<keyword evidence="2" id="KW-0732">Signal</keyword>
<feature type="region of interest" description="Disordered" evidence="1">
    <location>
        <begin position="97"/>
        <end position="123"/>
    </location>
</feature>
<dbReference type="Proteomes" id="UP000198287">
    <property type="component" value="Unassembled WGS sequence"/>
</dbReference>
<feature type="region of interest" description="Disordered" evidence="1">
    <location>
        <begin position="602"/>
        <end position="625"/>
    </location>
</feature>
<feature type="signal peptide" evidence="2">
    <location>
        <begin position="1"/>
        <end position="43"/>
    </location>
</feature>
<dbReference type="AlphaFoldDB" id="A0A226CYI1"/>
<evidence type="ECO:0000256" key="2">
    <source>
        <dbReference type="SAM" id="SignalP"/>
    </source>
</evidence>
<keyword evidence="4" id="KW-1185">Reference proteome</keyword>
<feature type="chain" id="PRO_5013234396" evidence="2">
    <location>
        <begin position="44"/>
        <end position="832"/>
    </location>
</feature>
<gene>
    <name evidence="3" type="ORF">Fcan01_27202</name>
</gene>
<protein>
    <submittedName>
        <fullName evidence="3">Uncharacterized protein</fullName>
    </submittedName>
</protein>
<reference evidence="3 4" key="1">
    <citation type="submission" date="2015-12" db="EMBL/GenBank/DDBJ databases">
        <title>The genome of Folsomia candida.</title>
        <authorList>
            <person name="Faddeeva A."/>
            <person name="Derks M.F."/>
            <person name="Anvar Y."/>
            <person name="Smit S."/>
            <person name="Van Straalen N."/>
            <person name="Roelofs D."/>
        </authorList>
    </citation>
    <scope>NUCLEOTIDE SEQUENCE [LARGE SCALE GENOMIC DNA]</scope>
    <source>
        <strain evidence="3 4">VU population</strain>
        <tissue evidence="3">Whole body</tissue>
    </source>
</reference>
<comment type="caution">
    <text evidence="3">The sequence shown here is derived from an EMBL/GenBank/DDBJ whole genome shotgun (WGS) entry which is preliminary data.</text>
</comment>
<evidence type="ECO:0000313" key="4">
    <source>
        <dbReference type="Proteomes" id="UP000198287"/>
    </source>
</evidence>
<evidence type="ECO:0000313" key="3">
    <source>
        <dbReference type="EMBL" id="OXA38013.1"/>
    </source>
</evidence>
<feature type="compositionally biased region" description="Polar residues" evidence="1">
    <location>
        <begin position="97"/>
        <end position="108"/>
    </location>
</feature>
<proteinExistence type="predicted"/>
<organism evidence="3 4">
    <name type="scientific">Folsomia candida</name>
    <name type="common">Springtail</name>
    <dbReference type="NCBI Taxonomy" id="158441"/>
    <lineage>
        <taxon>Eukaryota</taxon>
        <taxon>Metazoa</taxon>
        <taxon>Ecdysozoa</taxon>
        <taxon>Arthropoda</taxon>
        <taxon>Hexapoda</taxon>
        <taxon>Collembola</taxon>
        <taxon>Entomobryomorpha</taxon>
        <taxon>Isotomoidea</taxon>
        <taxon>Isotomidae</taxon>
        <taxon>Proisotominae</taxon>
        <taxon>Folsomia</taxon>
    </lineage>
</organism>
<evidence type="ECO:0000256" key="1">
    <source>
        <dbReference type="SAM" id="MobiDB-lite"/>
    </source>
</evidence>
<name>A0A226CYI1_FOLCA</name>
<feature type="compositionally biased region" description="Basic residues" evidence="1">
    <location>
        <begin position="807"/>
        <end position="827"/>
    </location>
</feature>
<sequence length="832" mass="90416">MVQLFTLVLISACAQRGREDALTSRVAFLPLIILSALSSVTVAEFQAGPQIVNTFFDPKFHDDGSGGDSQAVESQFASPGVITASQEAYSFTTTAQNNPEDAYFSSSKPAEPDSTAPPPVHFETGSFQEFHQVSPINNVRHYGAGREISSSNNVAPEIKDEHISEPVASFRNRPQYDHHPHHGGLEVVTTYQHHKSPPNSVSSLGESGGSSAPEVIYAPDGWIPNTETFPDSDTTYAKPISSSSAVKWPEEVGSYGDNGGDITPQLYDYVEPALRVPTTTTPRPVSSQFHYATPVVPTTPHLHHSSNPLLGGYQFRVAHSSMLASIGNYVSSSVSSLFKSLPRLQLIPPGGHTLSQLVQQQQQQPSPPQSTQVVDYTSLDGSAGSGYGAVPPEPHNVVHQSYYHHNPAPPSGTSGNPEAVSSGGGRLVSFPGQGYGYAPQAPSYKFIPTLGYSHGPPATQSPSFEYAPSYYPTTTHASHQTSASYGQGLPPASAPYISGPKVTFKSEPRPQRPPGHVVPTRTKSVQFPDIRGRVPSLTKGSLSSLYSSAEDLIWDALNGVEGEDVALSALYDDGDLGNDYFGLGKPLKSYYSTPEEYYAILNDGGAGDQAHSPRPGSSSHSSLPVSVNYASGSPDYVSYGISSHPSSLKYPLKSYGSIKAPGSTSDDFLRDVQNSYGTPKDLRKPSTVGYYRTAGGSWARIPYVRGSSGYKYKYITTQQMPIMERDPLLLDLVEDEADFYDGLNEGRLRDPNCENKRHCDEGDLSTNEYRDIAENVQLTRRPKSSFTNAMFKKLMRNAVRQEGRRGQGQRRPRRGKGKRRRCGTRPKRCRKY</sequence>